<comment type="caution">
    <text evidence="1">The sequence shown here is derived from an EMBL/GenBank/DDBJ whole genome shotgun (WGS) entry which is preliminary data.</text>
</comment>
<gene>
    <name evidence="1" type="ORF">ACE1CC_15925</name>
</gene>
<proteinExistence type="predicted"/>
<dbReference type="Proteomes" id="UP001576774">
    <property type="component" value="Unassembled WGS sequence"/>
</dbReference>
<keyword evidence="2" id="KW-1185">Reference proteome</keyword>
<organism evidence="1 2">
    <name type="scientific">Floridaenema aerugineum BLCC-F46</name>
    <dbReference type="NCBI Taxonomy" id="3153654"/>
    <lineage>
        <taxon>Bacteria</taxon>
        <taxon>Bacillati</taxon>
        <taxon>Cyanobacteriota</taxon>
        <taxon>Cyanophyceae</taxon>
        <taxon>Oscillatoriophycideae</taxon>
        <taxon>Aerosakkonematales</taxon>
        <taxon>Aerosakkonemataceae</taxon>
        <taxon>Floridanema</taxon>
        <taxon>Floridanema aerugineum</taxon>
    </lineage>
</organism>
<dbReference type="EMBL" id="JBHFNQ010000119">
    <property type="protein sequence ID" value="MFB2878339.1"/>
    <property type="molecule type" value="Genomic_DNA"/>
</dbReference>
<name>A0ABV4X6I4_9CYAN</name>
<evidence type="ECO:0000313" key="1">
    <source>
        <dbReference type="EMBL" id="MFB2878339.1"/>
    </source>
</evidence>
<protein>
    <submittedName>
        <fullName evidence="1">Uncharacterized protein</fullName>
    </submittedName>
</protein>
<accession>A0ABV4X6I4</accession>
<sequence>MSENDGLNIPETQAVISDSITWLNLGIFKYLILLKERAIAFVWKKAIA</sequence>
<reference evidence="1 2" key="1">
    <citation type="submission" date="2024-09" db="EMBL/GenBank/DDBJ databases">
        <title>Floridaenema gen nov. (Aerosakkonemataceae, Aerosakkonematales ord. nov., Cyanobacteria) from benthic tropical and subtropical fresh waters, with the description of four new species.</title>
        <authorList>
            <person name="Moretto J.A."/>
            <person name="Berthold D.E."/>
            <person name="Lefler F.W."/>
            <person name="Huang I.-S."/>
            <person name="Laughinghouse H. IV."/>
        </authorList>
    </citation>
    <scope>NUCLEOTIDE SEQUENCE [LARGE SCALE GENOMIC DNA]</scope>
    <source>
        <strain evidence="1 2">BLCC-F46</strain>
    </source>
</reference>
<evidence type="ECO:0000313" key="2">
    <source>
        <dbReference type="Proteomes" id="UP001576774"/>
    </source>
</evidence>
<dbReference type="RefSeq" id="WP_413271413.1">
    <property type="nucleotide sequence ID" value="NZ_JBHFNQ010000119.1"/>
</dbReference>